<evidence type="ECO:0000313" key="1">
    <source>
        <dbReference type="EMBL" id="KAG8363110.1"/>
    </source>
</evidence>
<dbReference type="AlphaFoldDB" id="A0AAV6W3V4"/>
<dbReference type="EMBL" id="WHWC01000052">
    <property type="protein sequence ID" value="KAG8363110.1"/>
    <property type="molecule type" value="Genomic_DNA"/>
</dbReference>
<reference evidence="1" key="1">
    <citation type="submission" date="2019-10" db="EMBL/GenBank/DDBJ databases">
        <authorList>
            <person name="Zhang R."/>
            <person name="Pan Y."/>
            <person name="Wang J."/>
            <person name="Ma R."/>
            <person name="Yu S."/>
        </authorList>
    </citation>
    <scope>NUCLEOTIDE SEQUENCE</scope>
    <source>
        <strain evidence="1">LA-IB0</strain>
        <tissue evidence="1">Leaf</tissue>
    </source>
</reference>
<comment type="caution">
    <text evidence="1">The sequence shown here is derived from an EMBL/GenBank/DDBJ whole genome shotgun (WGS) entry which is preliminary data.</text>
</comment>
<organism evidence="1 2">
    <name type="scientific">Buddleja alternifolia</name>
    <dbReference type="NCBI Taxonomy" id="168488"/>
    <lineage>
        <taxon>Eukaryota</taxon>
        <taxon>Viridiplantae</taxon>
        <taxon>Streptophyta</taxon>
        <taxon>Embryophyta</taxon>
        <taxon>Tracheophyta</taxon>
        <taxon>Spermatophyta</taxon>
        <taxon>Magnoliopsida</taxon>
        <taxon>eudicotyledons</taxon>
        <taxon>Gunneridae</taxon>
        <taxon>Pentapetalae</taxon>
        <taxon>asterids</taxon>
        <taxon>lamiids</taxon>
        <taxon>Lamiales</taxon>
        <taxon>Scrophulariaceae</taxon>
        <taxon>Buddlejeae</taxon>
        <taxon>Buddleja</taxon>
    </lineage>
</organism>
<evidence type="ECO:0000313" key="2">
    <source>
        <dbReference type="Proteomes" id="UP000826271"/>
    </source>
</evidence>
<gene>
    <name evidence="1" type="ORF">BUALT_BualtUnG0003600</name>
</gene>
<dbReference type="Proteomes" id="UP000826271">
    <property type="component" value="Unassembled WGS sequence"/>
</dbReference>
<name>A0AAV6W3V4_9LAMI</name>
<accession>A0AAV6W3V4</accession>
<protein>
    <submittedName>
        <fullName evidence="1">Uncharacterized protein</fullName>
    </submittedName>
</protein>
<proteinExistence type="predicted"/>
<keyword evidence="2" id="KW-1185">Reference proteome</keyword>
<sequence>MVKALLADEGTMNEENSFDKFEEDGEWILVTRIWRQRHCIDELHPLFLKKSYSPTVRKPNPMKVLKTPHVNFKKPSKSNHRTPVTLDDFFPKKFFSKGPLPLKAPTSSHVEKNQAKTVIVEHIPQLNPKGKEIVTDVHVQPGSMSKIQSKVTRSNDYQMMAKSLIMPITKSGYDFSNPSGLGKLKPELTAEKIHGLTKAQHKLRKQGYQEDQPKTGLGFTPIEPVRICVTKKEKSVNVQHISVEGDGKGKRPSDNHVSVFDRLGIPNAHPFVFGRLGSSS</sequence>